<organism evidence="1 2">
    <name type="scientific">Agathobacter rectalis</name>
    <dbReference type="NCBI Taxonomy" id="39491"/>
    <lineage>
        <taxon>Bacteria</taxon>
        <taxon>Bacillati</taxon>
        <taxon>Bacillota</taxon>
        <taxon>Clostridia</taxon>
        <taxon>Lachnospirales</taxon>
        <taxon>Lachnospiraceae</taxon>
        <taxon>Agathobacter</taxon>
    </lineage>
</organism>
<dbReference type="RefSeq" id="WP_003502321.1">
    <property type="nucleotide sequence ID" value="NZ_CZAJ01000019.1"/>
</dbReference>
<dbReference type="EMBL" id="CZAJ01000019">
    <property type="protein sequence ID" value="CUP15629.1"/>
    <property type="molecule type" value="Genomic_DNA"/>
</dbReference>
<reference evidence="1 2" key="1">
    <citation type="submission" date="2015-09" db="EMBL/GenBank/DDBJ databases">
        <authorList>
            <consortium name="Pathogen Informatics"/>
        </authorList>
    </citation>
    <scope>NUCLEOTIDE SEQUENCE [LARGE SCALE GENOMIC DNA]</scope>
    <source>
        <strain evidence="1 2">2789STDY5834884</strain>
    </source>
</reference>
<evidence type="ECO:0000313" key="1">
    <source>
        <dbReference type="EMBL" id="CUP15629.1"/>
    </source>
</evidence>
<proteinExistence type="predicted"/>
<sequence>MDEDNMLELLELYMDMVEKQDEIIYRLGKIVARQATDIQLLKNDREFSDDKLTEDTAIVDEVIGQYNDMKSELEP</sequence>
<dbReference type="AlphaFoldDB" id="A0A174L228"/>
<dbReference type="Proteomes" id="UP000095602">
    <property type="component" value="Unassembled WGS sequence"/>
</dbReference>
<evidence type="ECO:0000313" key="2">
    <source>
        <dbReference type="Proteomes" id="UP000095602"/>
    </source>
</evidence>
<protein>
    <submittedName>
        <fullName evidence="1">Uncharacterized protein</fullName>
    </submittedName>
</protein>
<gene>
    <name evidence="1" type="ORF">ERS852497_02065</name>
</gene>
<name>A0A174L228_9FIRM</name>
<accession>A0A174L228</accession>